<evidence type="ECO:0000259" key="8">
    <source>
        <dbReference type="PROSITE" id="PS51371"/>
    </source>
</evidence>
<dbReference type="SUPFAM" id="SSF75138">
    <property type="entry name" value="HprK N-terminal domain-like"/>
    <property type="match status" value="1"/>
</dbReference>
<dbReference type="InterPro" id="IPR010766">
    <property type="entry name" value="DRTGG"/>
</dbReference>
<dbReference type="InterPro" id="IPR000644">
    <property type="entry name" value="CBS_dom"/>
</dbReference>
<dbReference type="Gene3D" id="3.10.310.20">
    <property type="entry name" value="DHHA2 domain"/>
    <property type="match status" value="1"/>
</dbReference>
<evidence type="ECO:0000256" key="5">
    <source>
        <dbReference type="ARBA" id="ARBA00023211"/>
    </source>
</evidence>
<keyword evidence="3" id="KW-0479">Metal-binding</keyword>
<dbReference type="PANTHER" id="PTHR12112">
    <property type="entry name" value="BNIP - RELATED"/>
    <property type="match status" value="1"/>
</dbReference>
<protein>
    <recommendedName>
        <fullName evidence="2">inorganic diphosphatase</fullName>
        <ecNumber evidence="2">3.6.1.1</ecNumber>
    </recommendedName>
    <alternativeName>
        <fullName evidence="6">Pyrophosphate phospho-hydrolase</fullName>
    </alternativeName>
</protein>
<evidence type="ECO:0000256" key="1">
    <source>
        <dbReference type="ARBA" id="ARBA00001936"/>
    </source>
</evidence>
<comment type="catalytic activity">
    <reaction evidence="7">
        <text>diphosphate + H2O = 2 phosphate + H(+)</text>
        <dbReference type="Rhea" id="RHEA:24576"/>
        <dbReference type="ChEBI" id="CHEBI:15377"/>
        <dbReference type="ChEBI" id="CHEBI:15378"/>
        <dbReference type="ChEBI" id="CHEBI:33019"/>
        <dbReference type="ChEBI" id="CHEBI:43474"/>
        <dbReference type="EC" id="3.6.1.1"/>
    </reaction>
</comment>
<dbReference type="AlphaFoldDB" id="A0A644WSP2"/>
<keyword evidence="5" id="KW-0464">Manganese</keyword>
<keyword evidence="4 9" id="KW-0378">Hydrolase</keyword>
<feature type="domain" description="CBS" evidence="8">
    <location>
        <begin position="253"/>
        <end position="308"/>
    </location>
</feature>
<dbReference type="InterPro" id="IPR028979">
    <property type="entry name" value="Ser_kin/Pase_Hpr-like_N_sf"/>
</dbReference>
<dbReference type="InterPro" id="IPR004097">
    <property type="entry name" value="DHHA2"/>
</dbReference>
<evidence type="ECO:0000256" key="2">
    <source>
        <dbReference type="ARBA" id="ARBA00012146"/>
    </source>
</evidence>
<dbReference type="SUPFAM" id="SSF64182">
    <property type="entry name" value="DHH phosphoesterases"/>
    <property type="match status" value="1"/>
</dbReference>
<dbReference type="InterPro" id="IPR038763">
    <property type="entry name" value="DHH_sf"/>
</dbReference>
<comment type="cofactor">
    <cofactor evidence="1">
        <name>Mn(2+)</name>
        <dbReference type="ChEBI" id="CHEBI:29035"/>
    </cofactor>
</comment>
<dbReference type="InterPro" id="IPR038222">
    <property type="entry name" value="DHHA2_dom_sf"/>
</dbReference>
<dbReference type="InterPro" id="IPR001667">
    <property type="entry name" value="DDH_dom"/>
</dbReference>
<reference evidence="9" key="1">
    <citation type="submission" date="2019-08" db="EMBL/GenBank/DDBJ databases">
        <authorList>
            <person name="Kucharzyk K."/>
            <person name="Murdoch R.W."/>
            <person name="Higgins S."/>
            <person name="Loffler F."/>
        </authorList>
    </citation>
    <scope>NUCLEOTIDE SEQUENCE</scope>
</reference>
<dbReference type="SUPFAM" id="SSF54631">
    <property type="entry name" value="CBS-domain pair"/>
    <property type="match status" value="1"/>
</dbReference>
<evidence type="ECO:0000256" key="4">
    <source>
        <dbReference type="ARBA" id="ARBA00022801"/>
    </source>
</evidence>
<gene>
    <name evidence="9" type="ORF">SDC9_52842</name>
</gene>
<comment type="caution">
    <text evidence="9">The sequence shown here is derived from an EMBL/GenBank/DDBJ whole genome shotgun (WGS) entry which is preliminary data.</text>
</comment>
<dbReference type="PROSITE" id="PS51371">
    <property type="entry name" value="CBS"/>
    <property type="match status" value="1"/>
</dbReference>
<dbReference type="Pfam" id="PF01368">
    <property type="entry name" value="DHH"/>
    <property type="match status" value="1"/>
</dbReference>
<dbReference type="NCBIfam" id="NF011443">
    <property type="entry name" value="PRK14869.1-5"/>
    <property type="match status" value="1"/>
</dbReference>
<dbReference type="GO" id="GO:0005737">
    <property type="term" value="C:cytoplasm"/>
    <property type="evidence" value="ECO:0007669"/>
    <property type="project" value="InterPro"/>
</dbReference>
<evidence type="ECO:0000256" key="6">
    <source>
        <dbReference type="ARBA" id="ARBA00032535"/>
    </source>
</evidence>
<dbReference type="Gene3D" id="3.90.1640.10">
    <property type="entry name" value="inorganic pyrophosphatase (n-terminal core)"/>
    <property type="match status" value="2"/>
</dbReference>
<accession>A0A644WSP2</accession>
<evidence type="ECO:0000256" key="3">
    <source>
        <dbReference type="ARBA" id="ARBA00022723"/>
    </source>
</evidence>
<organism evidence="9">
    <name type="scientific">bioreactor metagenome</name>
    <dbReference type="NCBI Taxonomy" id="1076179"/>
    <lineage>
        <taxon>unclassified sequences</taxon>
        <taxon>metagenomes</taxon>
        <taxon>ecological metagenomes</taxon>
    </lineage>
</organism>
<dbReference type="GO" id="GO:0004427">
    <property type="term" value="F:inorganic diphosphate phosphatase activity"/>
    <property type="evidence" value="ECO:0007669"/>
    <property type="project" value="UniProtKB-EC"/>
</dbReference>
<evidence type="ECO:0000313" key="9">
    <source>
        <dbReference type="EMBL" id="MPM06541.1"/>
    </source>
</evidence>
<sequence length="544" mass="60914">MAEIYVSGHRNPDMDSICAAYSYAYLKNKIDPNNTYLPVRCGSLNDATKAQFERLGVVPPPFIKDVRTKVSSVIRKADSVVQVDDPVYTLVSFYGTSSRSSVVPVMEGEHYRGLLSVDEVSSFILKENSGKRPLYHFVVDNFPKVLKGSFLKKGERKSFTAPIMVGAMRYVVFCRHMEALEGQAPILVVGDREDHIKKAIELQIPAIILTGIEHEITSNVDWDSYRGTVFVSALDTAETLRLLRLSVPVVQLMVQDPPSLQADTLFEEARDILAESEFRGLPVFEGETYTGFVTRRCFLHKPKTKLIMVDHNETEQGVEGLEEAEVVEIIDHHRLGAAKTRNPIFICCEPLGSTCTIIYKLFIRNSIPITAQLAKVLLSGIISDTIMLKSPTTTFEDYTAVQDLLALAQVADMVAFGQTMFASGASLAKENPRRMLESDFKQYKELGVSFGIGQCEVTTLSDVDDYKASYLAELQKVKIEHNLDWAMFLITDVVRENSVLLMTSMPIAERKLAYKKESEGKFLLSGVLSRKKQLLPEILRVLEE</sequence>
<evidence type="ECO:0000256" key="7">
    <source>
        <dbReference type="ARBA" id="ARBA00047820"/>
    </source>
</evidence>
<dbReference type="GO" id="GO:0046872">
    <property type="term" value="F:metal ion binding"/>
    <property type="evidence" value="ECO:0007669"/>
    <property type="project" value="UniProtKB-KW"/>
</dbReference>
<dbReference type="Pfam" id="PF07085">
    <property type="entry name" value="DRTGG"/>
    <property type="match status" value="1"/>
</dbReference>
<dbReference type="PANTHER" id="PTHR12112:SF22">
    <property type="entry name" value="MANGANESE-DEPENDENT INORGANIC PYROPHOSPHATASE-RELATED"/>
    <property type="match status" value="1"/>
</dbReference>
<dbReference type="EMBL" id="VSSQ01001239">
    <property type="protein sequence ID" value="MPM06541.1"/>
    <property type="molecule type" value="Genomic_DNA"/>
</dbReference>
<dbReference type="Pfam" id="PF02833">
    <property type="entry name" value="DHHA2"/>
    <property type="match status" value="1"/>
</dbReference>
<dbReference type="Pfam" id="PF00571">
    <property type="entry name" value="CBS"/>
    <property type="match status" value="1"/>
</dbReference>
<dbReference type="EC" id="3.6.1.1" evidence="2"/>
<dbReference type="InterPro" id="IPR046342">
    <property type="entry name" value="CBS_dom_sf"/>
</dbReference>
<proteinExistence type="predicted"/>
<name>A0A644WSP2_9ZZZZ</name>
<dbReference type="SMART" id="SM01131">
    <property type="entry name" value="DHHA2"/>
    <property type="match status" value="1"/>
</dbReference>